<reference evidence="1 2" key="1">
    <citation type="journal article" date="2018" name="Sci. Rep.">
        <title>Comparative genomics provides insights into the lifestyle and reveals functional heterogeneity of dark septate endophytic fungi.</title>
        <authorList>
            <person name="Knapp D.G."/>
            <person name="Nemeth J.B."/>
            <person name="Barry K."/>
            <person name="Hainaut M."/>
            <person name="Henrissat B."/>
            <person name="Johnson J."/>
            <person name="Kuo A."/>
            <person name="Lim J.H.P."/>
            <person name="Lipzen A."/>
            <person name="Nolan M."/>
            <person name="Ohm R.A."/>
            <person name="Tamas L."/>
            <person name="Grigoriev I.V."/>
            <person name="Spatafora J.W."/>
            <person name="Nagy L.G."/>
            <person name="Kovacs G.M."/>
        </authorList>
    </citation>
    <scope>NUCLEOTIDE SEQUENCE [LARGE SCALE GENOMIC DNA]</scope>
    <source>
        <strain evidence="1 2">DSE2036</strain>
    </source>
</reference>
<dbReference type="Proteomes" id="UP000244855">
    <property type="component" value="Unassembled WGS sequence"/>
</dbReference>
<name>A0A2V1D488_9PLEO</name>
<dbReference type="AlphaFoldDB" id="A0A2V1D488"/>
<evidence type="ECO:0000313" key="1">
    <source>
        <dbReference type="EMBL" id="PVH92303.1"/>
    </source>
</evidence>
<evidence type="ECO:0000313" key="2">
    <source>
        <dbReference type="Proteomes" id="UP000244855"/>
    </source>
</evidence>
<evidence type="ECO:0008006" key="3">
    <source>
        <dbReference type="Google" id="ProtNLM"/>
    </source>
</evidence>
<protein>
    <recommendedName>
        <fullName evidence="3">Prion-inhibition and propagation HeLo domain-containing protein</fullName>
    </recommendedName>
</protein>
<accession>A0A2V1D488</accession>
<keyword evidence="2" id="KW-1185">Reference proteome</keyword>
<organism evidence="1 2">
    <name type="scientific">Periconia macrospinosa</name>
    <dbReference type="NCBI Taxonomy" id="97972"/>
    <lineage>
        <taxon>Eukaryota</taxon>
        <taxon>Fungi</taxon>
        <taxon>Dikarya</taxon>
        <taxon>Ascomycota</taxon>
        <taxon>Pezizomycotina</taxon>
        <taxon>Dothideomycetes</taxon>
        <taxon>Pleosporomycetidae</taxon>
        <taxon>Pleosporales</taxon>
        <taxon>Massarineae</taxon>
        <taxon>Periconiaceae</taxon>
        <taxon>Periconia</taxon>
    </lineage>
</organism>
<proteinExistence type="predicted"/>
<gene>
    <name evidence="1" type="ORF">DM02DRAFT_700311</name>
</gene>
<dbReference type="EMBL" id="KZ805696">
    <property type="protein sequence ID" value="PVH92303.1"/>
    <property type="molecule type" value="Genomic_DNA"/>
</dbReference>
<dbReference type="OrthoDB" id="4510061at2759"/>
<sequence length="144" mass="16362">MNSQGPDSLNGARAVRIAEIMTDFRNMQYYLGMAKLRTTPTAEEYYLEGYSLLRQCTSEAQAIVTAPFSAVTMLPGRDAESEKAQLQSIIIDSAVRRFQCHRAYLRARAVLRWMDSRNSILRGQRLNANYYTDLQAADNALRMV</sequence>